<dbReference type="PANTHER" id="PTHR11808">
    <property type="entry name" value="TRANS-SULFURATION ENZYME FAMILY MEMBER"/>
    <property type="match status" value="1"/>
</dbReference>
<dbReference type="Gene3D" id="3.40.640.10">
    <property type="entry name" value="Type I PLP-dependent aspartate aminotransferase-like (Major domain)"/>
    <property type="match status" value="1"/>
</dbReference>
<dbReference type="Gene3D" id="3.90.1150.10">
    <property type="entry name" value="Aspartate Aminotransferase, domain 1"/>
    <property type="match status" value="1"/>
</dbReference>
<keyword evidence="5" id="KW-0456">Lyase</keyword>
<name>A0A518G7Y9_9BACT</name>
<dbReference type="PIRSF" id="PIRSF001434">
    <property type="entry name" value="CGS"/>
    <property type="match status" value="1"/>
</dbReference>
<reference evidence="5 6" key="1">
    <citation type="submission" date="2019-02" db="EMBL/GenBank/DDBJ databases">
        <title>Deep-cultivation of Planctomycetes and their phenomic and genomic characterization uncovers novel biology.</title>
        <authorList>
            <person name="Wiegand S."/>
            <person name="Jogler M."/>
            <person name="Boedeker C."/>
            <person name="Pinto D."/>
            <person name="Vollmers J."/>
            <person name="Rivas-Marin E."/>
            <person name="Kohn T."/>
            <person name="Peeters S.H."/>
            <person name="Heuer A."/>
            <person name="Rast P."/>
            <person name="Oberbeckmann S."/>
            <person name="Bunk B."/>
            <person name="Jeske O."/>
            <person name="Meyerdierks A."/>
            <person name="Storesund J.E."/>
            <person name="Kallscheuer N."/>
            <person name="Luecker S."/>
            <person name="Lage O.M."/>
            <person name="Pohl T."/>
            <person name="Merkel B.J."/>
            <person name="Hornburger P."/>
            <person name="Mueller R.-W."/>
            <person name="Bruemmer F."/>
            <person name="Labrenz M."/>
            <person name="Spormann A.M."/>
            <person name="Op den Camp H."/>
            <person name="Overmann J."/>
            <person name="Amann R."/>
            <person name="Jetten M.S.M."/>
            <person name="Mascher T."/>
            <person name="Medema M.H."/>
            <person name="Devos D.P."/>
            <person name="Kaster A.-K."/>
            <person name="Ovreas L."/>
            <person name="Rohde M."/>
            <person name="Galperin M.Y."/>
            <person name="Jogler C."/>
        </authorList>
    </citation>
    <scope>NUCLEOTIDE SEQUENCE [LARGE SCALE GENOMIC DNA]</scope>
    <source>
        <strain evidence="5 6">Q31a</strain>
    </source>
</reference>
<evidence type="ECO:0000313" key="5">
    <source>
        <dbReference type="EMBL" id="QDV24699.1"/>
    </source>
</evidence>
<dbReference type="GO" id="GO:0005737">
    <property type="term" value="C:cytoplasm"/>
    <property type="evidence" value="ECO:0007669"/>
    <property type="project" value="TreeGrafter"/>
</dbReference>
<dbReference type="KEGG" id="ahel:Q31a_30200"/>
<dbReference type="FunFam" id="3.40.640.10:FF:000046">
    <property type="entry name" value="Cystathionine gamma-lyase"/>
    <property type="match status" value="1"/>
</dbReference>
<dbReference type="InterPro" id="IPR015421">
    <property type="entry name" value="PyrdxlP-dep_Trfase_major"/>
</dbReference>
<dbReference type="RefSeq" id="WP_145078693.1">
    <property type="nucleotide sequence ID" value="NZ_CP036298.1"/>
</dbReference>
<comment type="similarity">
    <text evidence="4">Belongs to the trans-sulfuration enzymes family.</text>
</comment>
<evidence type="ECO:0000313" key="6">
    <source>
        <dbReference type="Proteomes" id="UP000318017"/>
    </source>
</evidence>
<feature type="modified residue" description="N6-(pyridoxal phosphate)lysine" evidence="3">
    <location>
        <position position="217"/>
    </location>
</feature>
<dbReference type="GO" id="GO:0019346">
    <property type="term" value="P:transsulfuration"/>
    <property type="evidence" value="ECO:0007669"/>
    <property type="project" value="InterPro"/>
</dbReference>
<accession>A0A518G7Y9</accession>
<dbReference type="Pfam" id="PF01053">
    <property type="entry name" value="Cys_Met_Meta_PP"/>
    <property type="match status" value="1"/>
</dbReference>
<dbReference type="SUPFAM" id="SSF53383">
    <property type="entry name" value="PLP-dependent transferases"/>
    <property type="match status" value="1"/>
</dbReference>
<dbReference type="InterPro" id="IPR000277">
    <property type="entry name" value="Cys/Met-Metab_PyrdxlP-dep_enz"/>
</dbReference>
<dbReference type="InterPro" id="IPR015424">
    <property type="entry name" value="PyrdxlP-dep_Trfase"/>
</dbReference>
<dbReference type="AlphaFoldDB" id="A0A518G7Y9"/>
<sequence>MMNKQTAGPQRWENQLECEALRSAGPMEPGSVPHIEPLILSTVWQLDSPMAADQALSGANDAFAYRRDGHPNERSLAHKLASLHGASQASITAQGMSAISAVAMGILEPGGQVWLGQELYGKTSRLFEHSLAKWQITTRHFDPTDKVQIDELSRQKVDLVLVETLSNPRLSVARLEDISVATHAAGGKLVVDNTFATHLVCQPLSYGADFVVESLSKQVNGHSDSMLGLVAGNDRQLMDCIQDTISTFGMASSPLDCYLTHRGLMSLALRLERACVNALALAEALDALPTTIEVDYPGLTHHPQHQFAKEQLRGGYGWMLTFHLPLQRPEVADLFRKLAPEIPFAPSLGDICTTLSHPATTSHRGYSESQRVSLGITEGTIRVSCGVEPAEWLIEQFSQAILDFARA</sequence>
<dbReference type="EC" id="4.4.1.8" evidence="5"/>
<evidence type="ECO:0000256" key="2">
    <source>
        <dbReference type="ARBA" id="ARBA00022898"/>
    </source>
</evidence>
<keyword evidence="6" id="KW-1185">Reference proteome</keyword>
<dbReference type="GO" id="GO:0016846">
    <property type="term" value="F:carbon-sulfur lyase activity"/>
    <property type="evidence" value="ECO:0007669"/>
    <property type="project" value="TreeGrafter"/>
</dbReference>
<dbReference type="Proteomes" id="UP000318017">
    <property type="component" value="Chromosome"/>
</dbReference>
<dbReference type="GO" id="GO:0030170">
    <property type="term" value="F:pyridoxal phosphate binding"/>
    <property type="evidence" value="ECO:0007669"/>
    <property type="project" value="InterPro"/>
</dbReference>
<gene>
    <name evidence="5" type="primary">metC_3</name>
    <name evidence="5" type="ORF">Q31a_30200</name>
</gene>
<evidence type="ECO:0000256" key="1">
    <source>
        <dbReference type="ARBA" id="ARBA00001933"/>
    </source>
</evidence>
<comment type="cofactor">
    <cofactor evidence="1 4">
        <name>pyridoxal 5'-phosphate</name>
        <dbReference type="ChEBI" id="CHEBI:597326"/>
    </cofactor>
</comment>
<protein>
    <submittedName>
        <fullName evidence="5">Cystathionine beta-lyase</fullName>
        <ecNumber evidence="5">4.4.1.8</ecNumber>
    </submittedName>
</protein>
<dbReference type="InterPro" id="IPR015422">
    <property type="entry name" value="PyrdxlP-dep_Trfase_small"/>
</dbReference>
<proteinExistence type="inferred from homology"/>
<dbReference type="OrthoDB" id="9780685at2"/>
<dbReference type="EMBL" id="CP036298">
    <property type="protein sequence ID" value="QDV24699.1"/>
    <property type="molecule type" value="Genomic_DNA"/>
</dbReference>
<evidence type="ECO:0000256" key="3">
    <source>
        <dbReference type="PIRSR" id="PIRSR001434-2"/>
    </source>
</evidence>
<evidence type="ECO:0000256" key="4">
    <source>
        <dbReference type="RuleBase" id="RU362118"/>
    </source>
</evidence>
<organism evidence="5 6">
    <name type="scientific">Aureliella helgolandensis</name>
    <dbReference type="NCBI Taxonomy" id="2527968"/>
    <lineage>
        <taxon>Bacteria</taxon>
        <taxon>Pseudomonadati</taxon>
        <taxon>Planctomycetota</taxon>
        <taxon>Planctomycetia</taxon>
        <taxon>Pirellulales</taxon>
        <taxon>Pirellulaceae</taxon>
        <taxon>Aureliella</taxon>
    </lineage>
</organism>
<keyword evidence="2 3" id="KW-0663">Pyridoxal phosphate</keyword>